<dbReference type="CDD" id="cd00093">
    <property type="entry name" value="HTH_XRE"/>
    <property type="match status" value="1"/>
</dbReference>
<sequence length="98" mass="10250">MAIETSKWDPTEFLTSEEAIAAYLEAAFEDGDPAVIAVVLGNIARAKGMTNVAKEAGITREALYKALSDKGDPKLSTLLGVLKALGLRVTVVSANEAA</sequence>
<dbReference type="NCBIfam" id="TIGR02684">
    <property type="entry name" value="dnstrm_HI1420"/>
    <property type="match status" value="1"/>
</dbReference>
<dbReference type="PANTHER" id="PTHR40275">
    <property type="entry name" value="SSL7038 PROTEIN"/>
    <property type="match status" value="1"/>
</dbReference>
<protein>
    <submittedName>
        <fullName evidence="2">Probable addiction module antidote protein</fullName>
    </submittedName>
</protein>
<dbReference type="Pfam" id="PF21716">
    <property type="entry name" value="dnstrm_HI1420"/>
    <property type="match status" value="1"/>
</dbReference>
<evidence type="ECO:0000313" key="3">
    <source>
        <dbReference type="Proteomes" id="UP000039660"/>
    </source>
</evidence>
<dbReference type="RefSeq" id="WP_046632528.1">
    <property type="nucleotide sequence ID" value="NZ_CCRK01000002.1"/>
</dbReference>
<dbReference type="EMBL" id="CCRK01000002">
    <property type="protein sequence ID" value="CDZ46407.1"/>
    <property type="molecule type" value="Genomic_DNA"/>
</dbReference>
<dbReference type="SUPFAM" id="SSF47413">
    <property type="entry name" value="lambda repressor-like DNA-binding domains"/>
    <property type="match status" value="1"/>
</dbReference>
<dbReference type="InterPro" id="IPR010982">
    <property type="entry name" value="Lambda_DNA-bd_dom_sf"/>
</dbReference>
<organism evidence="2 3">
    <name type="scientific">Neorhizobium galegae bv. officinalis</name>
    <dbReference type="NCBI Taxonomy" id="323656"/>
    <lineage>
        <taxon>Bacteria</taxon>
        <taxon>Pseudomonadati</taxon>
        <taxon>Pseudomonadota</taxon>
        <taxon>Alphaproteobacteria</taxon>
        <taxon>Hyphomicrobiales</taxon>
        <taxon>Rhizobiaceae</taxon>
        <taxon>Rhizobium/Agrobacterium group</taxon>
        <taxon>Neorhizobium</taxon>
    </lineage>
</organism>
<evidence type="ECO:0000259" key="1">
    <source>
        <dbReference type="PROSITE" id="PS50943"/>
    </source>
</evidence>
<dbReference type="InterPro" id="IPR014057">
    <property type="entry name" value="HI1420"/>
</dbReference>
<accession>A0A0T7GGU6</accession>
<proteinExistence type="predicted"/>
<dbReference type="Proteomes" id="UP000039660">
    <property type="component" value="Unassembled WGS sequence"/>
</dbReference>
<dbReference type="AlphaFoldDB" id="A0A0T7GGU6"/>
<reference evidence="2 3" key="1">
    <citation type="submission" date="2014-08" db="EMBL/GenBank/DDBJ databases">
        <authorList>
            <person name="Chen Y.-H."/>
        </authorList>
    </citation>
    <scope>NUCLEOTIDE SEQUENCE [LARGE SCALE GENOMIC DNA]</scope>
</reference>
<dbReference type="GO" id="GO:0003677">
    <property type="term" value="F:DNA binding"/>
    <property type="evidence" value="ECO:0007669"/>
    <property type="project" value="InterPro"/>
</dbReference>
<dbReference type="PANTHER" id="PTHR40275:SF1">
    <property type="entry name" value="SSL7038 PROTEIN"/>
    <property type="match status" value="1"/>
</dbReference>
<feature type="domain" description="HTH cro/C1-type" evidence="1">
    <location>
        <begin position="52"/>
        <end position="92"/>
    </location>
</feature>
<gene>
    <name evidence="2" type="ORF">NGAL_HAMBI1189_13930</name>
</gene>
<dbReference type="PROSITE" id="PS50943">
    <property type="entry name" value="HTH_CROC1"/>
    <property type="match status" value="1"/>
</dbReference>
<evidence type="ECO:0000313" key="2">
    <source>
        <dbReference type="EMBL" id="CDZ46407.1"/>
    </source>
</evidence>
<dbReference type="InterPro" id="IPR001387">
    <property type="entry name" value="Cro/C1-type_HTH"/>
</dbReference>
<name>A0A0T7GGU6_NEOGA</name>